<dbReference type="HOGENOM" id="CLU_2412981_0_0_1"/>
<dbReference type="EMBL" id="KL198050">
    <property type="protein sequence ID" value="KDQ12529.1"/>
    <property type="molecule type" value="Genomic_DNA"/>
</dbReference>
<organism evidence="2 3">
    <name type="scientific">Botryobasidium botryosum (strain FD-172 SS1)</name>
    <dbReference type="NCBI Taxonomy" id="930990"/>
    <lineage>
        <taxon>Eukaryota</taxon>
        <taxon>Fungi</taxon>
        <taxon>Dikarya</taxon>
        <taxon>Basidiomycota</taxon>
        <taxon>Agaricomycotina</taxon>
        <taxon>Agaricomycetes</taxon>
        <taxon>Cantharellales</taxon>
        <taxon>Botryobasidiaceae</taxon>
        <taxon>Botryobasidium</taxon>
    </lineage>
</organism>
<feature type="region of interest" description="Disordered" evidence="1">
    <location>
        <begin position="46"/>
        <end position="92"/>
    </location>
</feature>
<evidence type="ECO:0000313" key="3">
    <source>
        <dbReference type="Proteomes" id="UP000027195"/>
    </source>
</evidence>
<proteinExistence type="predicted"/>
<protein>
    <submittedName>
        <fullName evidence="2">Uncharacterized protein</fullName>
    </submittedName>
</protein>
<accession>A0A067MAD6</accession>
<evidence type="ECO:0000256" key="1">
    <source>
        <dbReference type="SAM" id="MobiDB-lite"/>
    </source>
</evidence>
<feature type="compositionally biased region" description="Basic and acidic residues" evidence="1">
    <location>
        <begin position="65"/>
        <end position="75"/>
    </location>
</feature>
<dbReference type="Proteomes" id="UP000027195">
    <property type="component" value="Unassembled WGS sequence"/>
</dbReference>
<evidence type="ECO:0000313" key="2">
    <source>
        <dbReference type="EMBL" id="KDQ12529.1"/>
    </source>
</evidence>
<feature type="compositionally biased region" description="Polar residues" evidence="1">
    <location>
        <begin position="47"/>
        <end position="64"/>
    </location>
</feature>
<dbReference type="AlphaFoldDB" id="A0A067MAD6"/>
<dbReference type="InParanoid" id="A0A067MAD6"/>
<gene>
    <name evidence="2" type="ORF">BOTBODRAFT_417958</name>
</gene>
<reference evidence="3" key="1">
    <citation type="journal article" date="2014" name="Proc. Natl. Acad. Sci. U.S.A.">
        <title>Extensive sampling of basidiomycete genomes demonstrates inadequacy of the white-rot/brown-rot paradigm for wood decay fungi.</title>
        <authorList>
            <person name="Riley R."/>
            <person name="Salamov A.A."/>
            <person name="Brown D.W."/>
            <person name="Nagy L.G."/>
            <person name="Floudas D."/>
            <person name="Held B.W."/>
            <person name="Levasseur A."/>
            <person name="Lombard V."/>
            <person name="Morin E."/>
            <person name="Otillar R."/>
            <person name="Lindquist E.A."/>
            <person name="Sun H."/>
            <person name="LaButti K.M."/>
            <person name="Schmutz J."/>
            <person name="Jabbour D."/>
            <person name="Luo H."/>
            <person name="Baker S.E."/>
            <person name="Pisabarro A.G."/>
            <person name="Walton J.D."/>
            <person name="Blanchette R.A."/>
            <person name="Henrissat B."/>
            <person name="Martin F."/>
            <person name="Cullen D."/>
            <person name="Hibbett D.S."/>
            <person name="Grigoriev I.V."/>
        </authorList>
    </citation>
    <scope>NUCLEOTIDE SEQUENCE [LARGE SCALE GENOMIC DNA]</scope>
    <source>
        <strain evidence="3">FD-172 SS1</strain>
    </source>
</reference>
<sequence length="92" mass="10088">MTPCYSRKRSGNLAAFKVSSVQMRTFNVCHDSSACRTAYITLPPRGRSSSTLVLSPHLSPSRNFSLDHPRSRAPKDSACSSLHTVTDPPLQL</sequence>
<keyword evidence="3" id="KW-1185">Reference proteome</keyword>
<name>A0A067MAD6_BOTB1</name>